<keyword evidence="3" id="KW-1185">Reference proteome</keyword>
<reference evidence="2" key="2">
    <citation type="submission" date="2023-05" db="EMBL/GenBank/DDBJ databases">
        <authorList>
            <person name="Fouks B."/>
        </authorList>
    </citation>
    <scope>NUCLEOTIDE SEQUENCE</scope>
    <source>
        <strain evidence="2">Stay&amp;Tobe</strain>
        <tissue evidence="2">Testes</tissue>
    </source>
</reference>
<reference evidence="2" key="1">
    <citation type="journal article" date="2023" name="IScience">
        <title>Live-bearing cockroach genome reveals convergent evolutionary mechanisms linked to viviparity in insects and beyond.</title>
        <authorList>
            <person name="Fouks B."/>
            <person name="Harrison M.C."/>
            <person name="Mikhailova A.A."/>
            <person name="Marchal E."/>
            <person name="English S."/>
            <person name="Carruthers M."/>
            <person name="Jennings E.C."/>
            <person name="Chiamaka E.L."/>
            <person name="Frigard R.A."/>
            <person name="Pippel M."/>
            <person name="Attardo G.M."/>
            <person name="Benoit J.B."/>
            <person name="Bornberg-Bauer E."/>
            <person name="Tobe S.S."/>
        </authorList>
    </citation>
    <scope>NUCLEOTIDE SEQUENCE</scope>
    <source>
        <strain evidence="2">Stay&amp;Tobe</strain>
    </source>
</reference>
<organism evidence="2 3">
    <name type="scientific">Diploptera punctata</name>
    <name type="common">Pacific beetle cockroach</name>
    <dbReference type="NCBI Taxonomy" id="6984"/>
    <lineage>
        <taxon>Eukaryota</taxon>
        <taxon>Metazoa</taxon>
        <taxon>Ecdysozoa</taxon>
        <taxon>Arthropoda</taxon>
        <taxon>Hexapoda</taxon>
        <taxon>Insecta</taxon>
        <taxon>Pterygota</taxon>
        <taxon>Neoptera</taxon>
        <taxon>Polyneoptera</taxon>
        <taxon>Dictyoptera</taxon>
        <taxon>Blattodea</taxon>
        <taxon>Blaberoidea</taxon>
        <taxon>Blaberidae</taxon>
        <taxon>Diplopterinae</taxon>
        <taxon>Diploptera</taxon>
    </lineage>
</organism>
<evidence type="ECO:0000313" key="3">
    <source>
        <dbReference type="Proteomes" id="UP001233999"/>
    </source>
</evidence>
<proteinExistence type="predicted"/>
<protein>
    <submittedName>
        <fullName evidence="2">Uncharacterized protein</fullName>
    </submittedName>
</protein>
<feature type="transmembrane region" description="Helical" evidence="1">
    <location>
        <begin position="12"/>
        <end position="30"/>
    </location>
</feature>
<feature type="non-terminal residue" evidence="2">
    <location>
        <position position="1"/>
    </location>
</feature>
<dbReference type="EMBL" id="JASPKZ010000624">
    <property type="protein sequence ID" value="KAJ9599714.1"/>
    <property type="molecule type" value="Genomic_DNA"/>
</dbReference>
<keyword evidence="1" id="KW-0472">Membrane</keyword>
<keyword evidence="1" id="KW-0812">Transmembrane</keyword>
<gene>
    <name evidence="2" type="ORF">L9F63_026437</name>
</gene>
<evidence type="ECO:0000313" key="2">
    <source>
        <dbReference type="EMBL" id="KAJ9599714.1"/>
    </source>
</evidence>
<sequence length="63" mass="7057">EEKGINNCLRPVLKAVAITFVLLASLDSLFSVCACRSSRTAEEFIYFSPLNRLPPIQAFLLNR</sequence>
<evidence type="ECO:0000256" key="1">
    <source>
        <dbReference type="SAM" id="Phobius"/>
    </source>
</evidence>
<dbReference type="AlphaFoldDB" id="A0AAD8ERT7"/>
<name>A0AAD8ERT7_DIPPU</name>
<keyword evidence="1" id="KW-1133">Transmembrane helix</keyword>
<comment type="caution">
    <text evidence="2">The sequence shown here is derived from an EMBL/GenBank/DDBJ whole genome shotgun (WGS) entry which is preliminary data.</text>
</comment>
<feature type="non-terminal residue" evidence="2">
    <location>
        <position position="63"/>
    </location>
</feature>
<dbReference type="Proteomes" id="UP001233999">
    <property type="component" value="Unassembled WGS sequence"/>
</dbReference>
<accession>A0AAD8ERT7</accession>